<name>A0ABS5W3R8_9SPHN</name>
<dbReference type="InterPro" id="IPR033134">
    <property type="entry name" value="Asp/Glu_racemase_AS_2"/>
</dbReference>
<dbReference type="PANTHER" id="PTHR21198">
    <property type="entry name" value="GLUTAMATE RACEMASE"/>
    <property type="match status" value="1"/>
</dbReference>
<comment type="similarity">
    <text evidence="1">Belongs to the aspartate/glutamate racemases family.</text>
</comment>
<evidence type="ECO:0000313" key="4">
    <source>
        <dbReference type="Proteomes" id="UP000811255"/>
    </source>
</evidence>
<dbReference type="EMBL" id="JAHFVK010000001">
    <property type="protein sequence ID" value="MBT2134406.1"/>
    <property type="molecule type" value="Genomic_DNA"/>
</dbReference>
<organism evidence="3 4">
    <name type="scientific">Croceibacterium selenioxidans</name>
    <dbReference type="NCBI Taxonomy" id="2838833"/>
    <lineage>
        <taxon>Bacteria</taxon>
        <taxon>Pseudomonadati</taxon>
        <taxon>Pseudomonadota</taxon>
        <taxon>Alphaproteobacteria</taxon>
        <taxon>Sphingomonadales</taxon>
        <taxon>Erythrobacteraceae</taxon>
        <taxon>Croceibacterium</taxon>
    </lineage>
</organism>
<keyword evidence="4" id="KW-1185">Reference proteome</keyword>
<dbReference type="InterPro" id="IPR001920">
    <property type="entry name" value="Asp/Glu_race"/>
</dbReference>
<evidence type="ECO:0000313" key="3">
    <source>
        <dbReference type="EMBL" id="MBT2134406.1"/>
    </source>
</evidence>
<sequence>MRRVGLIGGLSWESTRLYYDAINRTVAARLGGAHSAPLIVDSLNFAPIAQAQIEGRWDDAGAEVVDAAVRLNRAGVDAVAIGSNTMHKCADSVRDAVSVPLIHIVDPLSEALSRDGRSRPLLLATRFTMEQDYIRTPLAEAGITASIPDEADRAAIHRVIYEELIRGVVTDASREAFLQIIAAGRDAGADSVILGCTEIGLLITAENSPLPVYDTMALHSGAIADFILYGT</sequence>
<dbReference type="PROSITE" id="PS00924">
    <property type="entry name" value="ASP_GLU_RACEMASE_2"/>
    <property type="match status" value="1"/>
</dbReference>
<evidence type="ECO:0000256" key="1">
    <source>
        <dbReference type="ARBA" id="ARBA00007847"/>
    </source>
</evidence>
<proteinExistence type="inferred from homology"/>
<dbReference type="PANTHER" id="PTHR21198:SF7">
    <property type="entry name" value="ASPARTATE-GLUTAMATE RACEMASE FAMILY"/>
    <property type="match status" value="1"/>
</dbReference>
<dbReference type="Gene3D" id="3.40.50.1860">
    <property type="match status" value="2"/>
</dbReference>
<dbReference type="RefSeq" id="WP_214535723.1">
    <property type="nucleotide sequence ID" value="NZ_JAHFVK010000001.1"/>
</dbReference>
<dbReference type="InterPro" id="IPR015942">
    <property type="entry name" value="Asp/Glu/hydantoin_racemase"/>
</dbReference>
<dbReference type="Pfam" id="PF01177">
    <property type="entry name" value="Asp_Glu_race"/>
    <property type="match status" value="1"/>
</dbReference>
<gene>
    <name evidence="3" type="ORF">KK137_08685</name>
</gene>
<dbReference type="SUPFAM" id="SSF53681">
    <property type="entry name" value="Aspartate/glutamate racemase"/>
    <property type="match status" value="2"/>
</dbReference>
<dbReference type="Proteomes" id="UP000811255">
    <property type="component" value="Unassembled WGS sequence"/>
</dbReference>
<accession>A0ABS5W3R8</accession>
<reference evidence="3 4" key="1">
    <citation type="submission" date="2021-05" db="EMBL/GenBank/DDBJ databases">
        <title>Croceibacterium sp. LX-88 genome sequence.</title>
        <authorList>
            <person name="Luo X."/>
        </authorList>
    </citation>
    <scope>NUCLEOTIDE SEQUENCE [LARGE SCALE GENOMIC DNA]</scope>
    <source>
        <strain evidence="3 4">LX-88</strain>
    </source>
</reference>
<keyword evidence="2" id="KW-0413">Isomerase</keyword>
<comment type="caution">
    <text evidence="3">The sequence shown here is derived from an EMBL/GenBank/DDBJ whole genome shotgun (WGS) entry which is preliminary data.</text>
</comment>
<dbReference type="NCBIfam" id="TIGR00035">
    <property type="entry name" value="asp_race"/>
    <property type="match status" value="1"/>
</dbReference>
<dbReference type="InterPro" id="IPR004380">
    <property type="entry name" value="Asp_race"/>
</dbReference>
<evidence type="ECO:0000256" key="2">
    <source>
        <dbReference type="ARBA" id="ARBA00023235"/>
    </source>
</evidence>
<protein>
    <submittedName>
        <fullName evidence="3">Aspartate/glutamate racemase family protein</fullName>
    </submittedName>
</protein>